<feature type="domain" description="Enoyl reductase (ER)" evidence="4">
    <location>
        <begin position="5"/>
        <end position="312"/>
    </location>
</feature>
<dbReference type="Pfam" id="PF00107">
    <property type="entry name" value="ADH_zinc_N"/>
    <property type="match status" value="1"/>
</dbReference>
<dbReference type="Gene3D" id="3.40.50.720">
    <property type="entry name" value="NAD(P)-binding Rossmann-like Domain"/>
    <property type="match status" value="1"/>
</dbReference>
<dbReference type="SUPFAM" id="SSF51735">
    <property type="entry name" value="NAD(P)-binding Rossmann-fold domains"/>
    <property type="match status" value="1"/>
</dbReference>
<dbReference type="PANTHER" id="PTHR48106">
    <property type="entry name" value="QUINONE OXIDOREDUCTASE PIG3-RELATED"/>
    <property type="match status" value="1"/>
</dbReference>
<protein>
    <submittedName>
        <fullName evidence="5">Zinc-binding dehydrogenase</fullName>
    </submittedName>
</protein>
<dbReference type="SUPFAM" id="SSF50129">
    <property type="entry name" value="GroES-like"/>
    <property type="match status" value="1"/>
</dbReference>
<reference evidence="5 6" key="1">
    <citation type="submission" date="2020-04" db="EMBL/GenBank/DDBJ databases">
        <title>MicrobeNet Type strains.</title>
        <authorList>
            <person name="Nicholson A.C."/>
        </authorList>
    </citation>
    <scope>NUCLEOTIDE SEQUENCE [LARGE SCALE GENOMIC DNA]</scope>
    <source>
        <strain evidence="5 6">DSM 45078</strain>
    </source>
</reference>
<keyword evidence="1" id="KW-0521">NADP</keyword>
<accession>A0A846XDK3</accession>
<dbReference type="InterPro" id="IPR020843">
    <property type="entry name" value="ER"/>
</dbReference>
<sequence length="318" mass="32289">MTGTGGPEVLVPREAPTPQPDTGEVLIRAAAIPVLFPETLLRSGAFPMAAPPPVVFGHQVAGEIVEVGAGVPRDLVGRRVVAATTGAGSYAEFVCAPAGNTTLIPDDVSADDAAATMMSGSIALALLHTANLTGTETVLVEAGATGVGSYLVQLAREFGAAQVIATAGGSAKIEHARTLGADQVIDHRRERWTETLTASAPGTIDVVFDSIGGTPAADLLGALTPGSGRMLSYGWLSGAPAQVSAADLIPAGLTLTACSGPAWQQRATRAEADILARIPALAPPVETILPLEAAGRGHELVESRRPLGKVILRPDATA</sequence>
<keyword evidence="2" id="KW-0560">Oxidoreductase</keyword>
<keyword evidence="6" id="KW-1185">Reference proteome</keyword>
<comment type="caution">
    <text evidence="5">The sequence shown here is derived from an EMBL/GenBank/DDBJ whole genome shotgun (WGS) entry which is preliminary data.</text>
</comment>
<dbReference type="SMART" id="SM00829">
    <property type="entry name" value="PKS_ER"/>
    <property type="match status" value="1"/>
</dbReference>
<gene>
    <name evidence="5" type="ORF">HGA13_06320</name>
</gene>
<name>A0A846XDK3_9NOCA</name>
<dbReference type="InterPro" id="IPR013149">
    <property type="entry name" value="ADH-like_C"/>
</dbReference>
<dbReference type="EMBL" id="JAAXOO010000001">
    <property type="protein sequence ID" value="NKY32693.1"/>
    <property type="molecule type" value="Genomic_DNA"/>
</dbReference>
<dbReference type="InterPro" id="IPR011032">
    <property type="entry name" value="GroES-like_sf"/>
</dbReference>
<dbReference type="AlphaFoldDB" id="A0A846XDK3"/>
<evidence type="ECO:0000313" key="6">
    <source>
        <dbReference type="Proteomes" id="UP000565715"/>
    </source>
</evidence>
<dbReference type="GO" id="GO:0016651">
    <property type="term" value="F:oxidoreductase activity, acting on NAD(P)H"/>
    <property type="evidence" value="ECO:0007669"/>
    <property type="project" value="TreeGrafter"/>
</dbReference>
<dbReference type="InterPro" id="IPR013154">
    <property type="entry name" value="ADH-like_N"/>
</dbReference>
<evidence type="ECO:0000259" key="4">
    <source>
        <dbReference type="SMART" id="SM00829"/>
    </source>
</evidence>
<dbReference type="Pfam" id="PF08240">
    <property type="entry name" value="ADH_N"/>
    <property type="match status" value="1"/>
</dbReference>
<evidence type="ECO:0000256" key="2">
    <source>
        <dbReference type="ARBA" id="ARBA00023002"/>
    </source>
</evidence>
<dbReference type="InterPro" id="IPR036291">
    <property type="entry name" value="NAD(P)-bd_dom_sf"/>
</dbReference>
<dbReference type="PANTHER" id="PTHR48106:SF18">
    <property type="entry name" value="QUINONE OXIDOREDUCTASE PIG3"/>
    <property type="match status" value="1"/>
</dbReference>
<evidence type="ECO:0000256" key="3">
    <source>
        <dbReference type="SAM" id="MobiDB-lite"/>
    </source>
</evidence>
<dbReference type="Proteomes" id="UP000565715">
    <property type="component" value="Unassembled WGS sequence"/>
</dbReference>
<evidence type="ECO:0000313" key="5">
    <source>
        <dbReference type="EMBL" id="NKY32693.1"/>
    </source>
</evidence>
<evidence type="ECO:0000256" key="1">
    <source>
        <dbReference type="ARBA" id="ARBA00022857"/>
    </source>
</evidence>
<proteinExistence type="predicted"/>
<feature type="region of interest" description="Disordered" evidence="3">
    <location>
        <begin position="1"/>
        <end position="21"/>
    </location>
</feature>
<dbReference type="GO" id="GO:0070402">
    <property type="term" value="F:NADPH binding"/>
    <property type="evidence" value="ECO:0007669"/>
    <property type="project" value="TreeGrafter"/>
</dbReference>
<dbReference type="Gene3D" id="3.90.180.10">
    <property type="entry name" value="Medium-chain alcohol dehydrogenases, catalytic domain"/>
    <property type="match status" value="1"/>
</dbReference>
<organism evidence="5 6">
    <name type="scientific">Nocardia speluncae</name>
    <dbReference type="NCBI Taxonomy" id="419477"/>
    <lineage>
        <taxon>Bacteria</taxon>
        <taxon>Bacillati</taxon>
        <taxon>Actinomycetota</taxon>
        <taxon>Actinomycetes</taxon>
        <taxon>Mycobacteriales</taxon>
        <taxon>Nocardiaceae</taxon>
        <taxon>Nocardia</taxon>
    </lineage>
</organism>